<name>A0A432VA01_9HYPH</name>
<evidence type="ECO:0000313" key="1">
    <source>
        <dbReference type="EMBL" id="RUM99011.1"/>
    </source>
</evidence>
<organism evidence="1 2">
    <name type="scientific">Borborobacter arsenicus</name>
    <dbReference type="NCBI Taxonomy" id="1851146"/>
    <lineage>
        <taxon>Bacteria</taxon>
        <taxon>Pseudomonadati</taxon>
        <taxon>Pseudomonadota</taxon>
        <taxon>Alphaproteobacteria</taxon>
        <taxon>Hyphomicrobiales</taxon>
        <taxon>Phyllobacteriaceae</taxon>
        <taxon>Borborobacter</taxon>
    </lineage>
</organism>
<accession>A0A432VA01</accession>
<dbReference type="RefSeq" id="WP_128624513.1">
    <property type="nucleotide sequence ID" value="NZ_ML133508.1"/>
</dbReference>
<keyword evidence="2" id="KW-1185">Reference proteome</keyword>
<dbReference type="Proteomes" id="UP000281647">
    <property type="component" value="Unassembled WGS sequence"/>
</dbReference>
<comment type="caution">
    <text evidence="1">The sequence shown here is derived from an EMBL/GenBank/DDBJ whole genome shotgun (WGS) entry which is preliminary data.</text>
</comment>
<protein>
    <submittedName>
        <fullName evidence="1">Uncharacterized protein</fullName>
    </submittedName>
</protein>
<evidence type="ECO:0000313" key="2">
    <source>
        <dbReference type="Proteomes" id="UP000281647"/>
    </source>
</evidence>
<reference evidence="1 2" key="1">
    <citation type="submission" date="2018-11" db="EMBL/GenBank/DDBJ databases">
        <title>Pseudaminobacter arsenicus sp. nov., an arsenic-resistant bacterium isolated from arsenic-rich aquifers.</title>
        <authorList>
            <person name="Mu Y."/>
        </authorList>
    </citation>
    <scope>NUCLEOTIDE SEQUENCE [LARGE SCALE GENOMIC DNA]</scope>
    <source>
        <strain evidence="1 2">CB3</strain>
    </source>
</reference>
<dbReference type="EMBL" id="RKST01000003">
    <property type="protein sequence ID" value="RUM99011.1"/>
    <property type="molecule type" value="Genomic_DNA"/>
</dbReference>
<proteinExistence type="predicted"/>
<sequence length="87" mass="9352">MTDTKRMREIADLDSRAGAPVGDALRAAADRIDELEGAVREILSMNHKEQGANGIVVAQRIAKIAMGLRGDTGEVCNDHLRHTGASR</sequence>
<gene>
    <name evidence="1" type="ORF">EET67_05055</name>
</gene>
<dbReference type="AlphaFoldDB" id="A0A432VA01"/>